<dbReference type="EMBL" id="JXXK01000005">
    <property type="protein sequence ID" value="KJF40673.1"/>
    <property type="molecule type" value="Genomic_DNA"/>
</dbReference>
<feature type="transmembrane region" description="Helical" evidence="7">
    <location>
        <begin position="427"/>
        <end position="444"/>
    </location>
</feature>
<dbReference type="Pfam" id="PF00860">
    <property type="entry name" value="Xan_ur_permease"/>
    <property type="match status" value="1"/>
</dbReference>
<evidence type="ECO:0000313" key="12">
    <source>
        <dbReference type="Proteomes" id="UP000032483"/>
    </source>
</evidence>
<evidence type="ECO:0000313" key="13">
    <source>
        <dbReference type="Proteomes" id="UP000053433"/>
    </source>
</evidence>
<feature type="transmembrane region" description="Helical" evidence="7">
    <location>
        <begin position="100"/>
        <end position="122"/>
    </location>
</feature>
<name>A0A0D8J4D0_9FIRM</name>
<dbReference type="PATRIC" id="fig|1550024.3.peg.1238"/>
<gene>
    <name evidence="9" type="ORF">ASJ35_09250</name>
    <name evidence="11" type="ORF">GMD52_04815</name>
    <name evidence="10" type="ORF">GMD59_16085</name>
    <name evidence="8" type="ORF">TQ39_05515</name>
</gene>
<dbReference type="RefSeq" id="WP_050004821.1">
    <property type="nucleotide sequence ID" value="NZ_CAOJUJ010000007.1"/>
</dbReference>
<comment type="similarity">
    <text evidence="2">Belongs to the nucleobase:cation symporter-2 (NCS2) (TC 2.A.40) family. Azg-like subfamily.</text>
</comment>
<dbReference type="InterPro" id="IPR006043">
    <property type="entry name" value="NCS2"/>
</dbReference>
<keyword evidence="6 7" id="KW-0472">Membrane</keyword>
<dbReference type="GeneID" id="42856081"/>
<protein>
    <submittedName>
        <fullName evidence="10">NCS2 family permease</fullName>
    </submittedName>
</protein>
<dbReference type="Proteomes" id="UP000032483">
    <property type="component" value="Unassembled WGS sequence"/>
</dbReference>
<accession>A0A0D8J4D0</accession>
<evidence type="ECO:0000256" key="1">
    <source>
        <dbReference type="ARBA" id="ARBA00004127"/>
    </source>
</evidence>
<keyword evidence="3" id="KW-0813">Transport</keyword>
<dbReference type="Proteomes" id="UP000472755">
    <property type="component" value="Unassembled WGS sequence"/>
</dbReference>
<feature type="transmembrane region" description="Helical" evidence="7">
    <location>
        <begin position="203"/>
        <end position="221"/>
    </location>
</feature>
<dbReference type="EMBL" id="LMUA01000010">
    <property type="protein sequence ID" value="KUE76393.1"/>
    <property type="molecule type" value="Genomic_DNA"/>
</dbReference>
<dbReference type="PANTHER" id="PTHR43337:SF1">
    <property type="entry name" value="XANTHINE_URACIL PERMEASE C887.17-RELATED"/>
    <property type="match status" value="1"/>
</dbReference>
<evidence type="ECO:0000256" key="6">
    <source>
        <dbReference type="ARBA" id="ARBA00023136"/>
    </source>
</evidence>
<keyword evidence="4 7" id="KW-0812">Transmembrane</keyword>
<keyword evidence="12" id="KW-1185">Reference proteome</keyword>
<feature type="transmembrane region" description="Helical" evidence="7">
    <location>
        <begin position="399"/>
        <end position="420"/>
    </location>
</feature>
<dbReference type="EMBL" id="WMZR01000004">
    <property type="protein sequence ID" value="MTS50862.1"/>
    <property type="molecule type" value="Genomic_DNA"/>
</dbReference>
<evidence type="ECO:0000256" key="7">
    <source>
        <dbReference type="SAM" id="Phobius"/>
    </source>
</evidence>
<reference evidence="8" key="1">
    <citation type="submission" date="2015-02" db="EMBL/GenBank/DDBJ databases">
        <title>A novel member of the family Ruminococcaceae isolated from human feces.</title>
        <authorList>
            <person name="Shkoporov A.N."/>
            <person name="Chaplin A.V."/>
            <person name="Motuzova O.V."/>
            <person name="Kafarskaia L.I."/>
            <person name="Khokhlova E.V."/>
            <person name="Efimov B.A."/>
        </authorList>
    </citation>
    <scope>NUCLEOTIDE SEQUENCE [LARGE SCALE GENOMIC DNA]</scope>
    <source>
        <strain evidence="8">585-1</strain>
    </source>
</reference>
<feature type="transmembrane region" description="Helical" evidence="7">
    <location>
        <begin position="338"/>
        <end position="367"/>
    </location>
</feature>
<comment type="subcellular location">
    <subcellularLocation>
        <location evidence="1">Endomembrane system</location>
        <topology evidence="1">Multi-pass membrane protein</topology>
    </subcellularLocation>
</comment>
<dbReference type="Proteomes" id="UP000449193">
    <property type="component" value="Unassembled WGS sequence"/>
</dbReference>
<evidence type="ECO:0000313" key="11">
    <source>
        <dbReference type="EMBL" id="MTS50862.1"/>
    </source>
</evidence>
<feature type="transmembrane region" description="Helical" evidence="7">
    <location>
        <begin position="134"/>
        <end position="153"/>
    </location>
</feature>
<dbReference type="InterPro" id="IPR045018">
    <property type="entry name" value="Azg-like"/>
</dbReference>
<reference evidence="9 13" key="2">
    <citation type="submission" date="2015-10" db="EMBL/GenBank/DDBJ databases">
        <title>A novel member of the family Ruminococcaceae isolated from human faeces.</title>
        <authorList>
            <person name="Shkoporov A.N."/>
            <person name="Chaplin A.V."/>
            <person name="Motuzova O.V."/>
            <person name="Kafarskaia L.I."/>
            <person name="Efimov B.A."/>
        </authorList>
    </citation>
    <scope>NUCLEOTIDE SEQUENCE [LARGE SCALE GENOMIC DNA]</scope>
    <source>
        <strain evidence="9 13">668</strain>
    </source>
</reference>
<evidence type="ECO:0000256" key="2">
    <source>
        <dbReference type="ARBA" id="ARBA00005697"/>
    </source>
</evidence>
<evidence type="ECO:0000256" key="3">
    <source>
        <dbReference type="ARBA" id="ARBA00022448"/>
    </source>
</evidence>
<feature type="transmembrane region" description="Helical" evidence="7">
    <location>
        <begin position="51"/>
        <end position="72"/>
    </location>
</feature>
<evidence type="ECO:0000256" key="5">
    <source>
        <dbReference type="ARBA" id="ARBA00022989"/>
    </source>
</evidence>
<dbReference type="GO" id="GO:0005886">
    <property type="term" value="C:plasma membrane"/>
    <property type="evidence" value="ECO:0007669"/>
    <property type="project" value="TreeGrafter"/>
</dbReference>
<evidence type="ECO:0000313" key="14">
    <source>
        <dbReference type="Proteomes" id="UP000449193"/>
    </source>
</evidence>
<comment type="caution">
    <text evidence="8">The sequence shown here is derived from an EMBL/GenBank/DDBJ whole genome shotgun (WGS) entry which is preliminary data.</text>
</comment>
<keyword evidence="5 7" id="KW-1133">Transmembrane helix</keyword>
<dbReference type="EMBL" id="WMZU01000036">
    <property type="protein sequence ID" value="MTS28790.1"/>
    <property type="molecule type" value="Genomic_DNA"/>
</dbReference>
<evidence type="ECO:0000313" key="9">
    <source>
        <dbReference type="EMBL" id="KUE76393.1"/>
    </source>
</evidence>
<dbReference type="AlphaFoldDB" id="A0A0D8J4D0"/>
<dbReference type="GO" id="GO:0005345">
    <property type="term" value="F:purine nucleobase transmembrane transporter activity"/>
    <property type="evidence" value="ECO:0007669"/>
    <property type="project" value="TreeGrafter"/>
</dbReference>
<feature type="transmembrane region" description="Helical" evidence="7">
    <location>
        <begin position="173"/>
        <end position="191"/>
    </location>
</feature>
<proteinExistence type="inferred from homology"/>
<accession>A0A0W7TRB3</accession>
<reference evidence="14 15" key="3">
    <citation type="journal article" date="2019" name="Nat. Med.">
        <title>A library of human gut bacterial isolates paired with longitudinal multiomics data enables mechanistic microbiome research.</title>
        <authorList>
            <person name="Poyet M."/>
            <person name="Groussin M."/>
            <person name="Gibbons S.M."/>
            <person name="Avila-Pacheco J."/>
            <person name="Jiang X."/>
            <person name="Kearney S.M."/>
            <person name="Perrotta A.R."/>
            <person name="Berdy B."/>
            <person name="Zhao S."/>
            <person name="Lieberman T.D."/>
            <person name="Swanson P.K."/>
            <person name="Smith M."/>
            <person name="Roesemann S."/>
            <person name="Alexander J.E."/>
            <person name="Rich S.A."/>
            <person name="Livny J."/>
            <person name="Vlamakis H."/>
            <person name="Clish C."/>
            <person name="Bullock K."/>
            <person name="Deik A."/>
            <person name="Scott J."/>
            <person name="Pierce K.A."/>
            <person name="Xavier R.J."/>
            <person name="Alm E.J."/>
        </authorList>
    </citation>
    <scope>NUCLEOTIDE SEQUENCE [LARGE SCALE GENOMIC DNA]</scope>
    <source>
        <strain evidence="10 15">BIOML-A4</strain>
        <strain evidence="11 14">BIOML-A7</strain>
    </source>
</reference>
<feature type="transmembrane region" description="Helical" evidence="7">
    <location>
        <begin position="77"/>
        <end position="94"/>
    </location>
</feature>
<dbReference type="GO" id="GO:0012505">
    <property type="term" value="C:endomembrane system"/>
    <property type="evidence" value="ECO:0007669"/>
    <property type="project" value="UniProtKB-SubCell"/>
</dbReference>
<evidence type="ECO:0000256" key="4">
    <source>
        <dbReference type="ARBA" id="ARBA00022692"/>
    </source>
</evidence>
<feature type="transmembrane region" description="Helical" evidence="7">
    <location>
        <begin position="21"/>
        <end position="39"/>
    </location>
</feature>
<evidence type="ECO:0000313" key="15">
    <source>
        <dbReference type="Proteomes" id="UP000472755"/>
    </source>
</evidence>
<evidence type="ECO:0000313" key="10">
    <source>
        <dbReference type="EMBL" id="MTS28790.1"/>
    </source>
</evidence>
<evidence type="ECO:0000313" key="8">
    <source>
        <dbReference type="EMBL" id="KJF40673.1"/>
    </source>
</evidence>
<dbReference type="Proteomes" id="UP000053433">
    <property type="component" value="Unassembled WGS sequence"/>
</dbReference>
<organism evidence="8 12">
    <name type="scientific">Ruthenibacterium lactatiformans</name>
    <dbReference type="NCBI Taxonomy" id="1550024"/>
    <lineage>
        <taxon>Bacteria</taxon>
        <taxon>Bacillati</taxon>
        <taxon>Bacillota</taxon>
        <taxon>Clostridia</taxon>
        <taxon>Eubacteriales</taxon>
        <taxon>Oscillospiraceae</taxon>
        <taxon>Ruthenibacterium</taxon>
    </lineage>
</organism>
<dbReference type="PANTHER" id="PTHR43337">
    <property type="entry name" value="XANTHINE/URACIL PERMEASE C887.17-RELATED"/>
    <property type="match status" value="1"/>
</dbReference>
<sequence length="445" mass="46350">MKTKLDKYFRISQRGSTIGTELIGGATTFATMAYILAYMTGAMSAVPGIDLTGVLLCTALITAISCIAMGLVANAPIALAPVLVIPNLVAGMVASGEATYGQAFGTVAISGIVFLLISVFKLRDLFARSLPKNIKIGIGGAVGLLIASIGLNTSGLAAAGEDGSFINFSDKSVQLGLIGLAIALLLTYLKITVNGRTYKIKGALLISIVLTTIIGIPMGVTVLPENIFTRGALASIGNVAFQVDILGALKLSFVPFIIMLLINDFFGTLGTGLAMAGKAGLLDEDGNFPAFGKVFLVDSSATILGSLFGITTVSCFAESAAGVESGSRTGLSNLSTAFFFLLCMLFSPLFLMIPGAATGSALIVVGISMLETLRDVDFSGSEFLPVAVMLLVTAYKGDYVAGIALGMFTYLVVSVIRALVNRDAKYVPQWPAWVLGVLMVLYFIF</sequence>